<proteinExistence type="predicted"/>
<organism evidence="2 3">
    <name type="scientific">Allacma fusca</name>
    <dbReference type="NCBI Taxonomy" id="39272"/>
    <lineage>
        <taxon>Eukaryota</taxon>
        <taxon>Metazoa</taxon>
        <taxon>Ecdysozoa</taxon>
        <taxon>Arthropoda</taxon>
        <taxon>Hexapoda</taxon>
        <taxon>Collembola</taxon>
        <taxon>Symphypleona</taxon>
        <taxon>Sminthuridae</taxon>
        <taxon>Allacma</taxon>
    </lineage>
</organism>
<dbReference type="AlphaFoldDB" id="A0A8J2KXQ1"/>
<gene>
    <name evidence="2" type="ORF">AFUS01_LOCUS31608</name>
</gene>
<name>A0A8J2KXQ1_9HEXA</name>
<feature type="region of interest" description="Disordered" evidence="1">
    <location>
        <begin position="1"/>
        <end position="28"/>
    </location>
</feature>
<keyword evidence="3" id="KW-1185">Reference proteome</keyword>
<evidence type="ECO:0000256" key="1">
    <source>
        <dbReference type="SAM" id="MobiDB-lite"/>
    </source>
</evidence>
<feature type="compositionally biased region" description="Basic and acidic residues" evidence="1">
    <location>
        <begin position="13"/>
        <end position="23"/>
    </location>
</feature>
<comment type="caution">
    <text evidence="2">The sequence shown here is derived from an EMBL/GenBank/DDBJ whole genome shotgun (WGS) entry which is preliminary data.</text>
</comment>
<reference evidence="2" key="1">
    <citation type="submission" date="2021-06" db="EMBL/GenBank/DDBJ databases">
        <authorList>
            <person name="Hodson N. C."/>
            <person name="Mongue J. A."/>
            <person name="Jaron S. K."/>
        </authorList>
    </citation>
    <scope>NUCLEOTIDE SEQUENCE</scope>
</reference>
<dbReference type="EMBL" id="CAJVCH010505102">
    <property type="protein sequence ID" value="CAG7821259.1"/>
    <property type="molecule type" value="Genomic_DNA"/>
</dbReference>
<feature type="non-terminal residue" evidence="2">
    <location>
        <position position="1"/>
    </location>
</feature>
<accession>A0A8J2KXQ1</accession>
<evidence type="ECO:0000313" key="2">
    <source>
        <dbReference type="EMBL" id="CAG7821259.1"/>
    </source>
</evidence>
<evidence type="ECO:0000313" key="3">
    <source>
        <dbReference type="Proteomes" id="UP000708208"/>
    </source>
</evidence>
<sequence>SSQDGRMNSPGRKQRDYQSHRSDFASTLKKWSAPIPPVLLRKLGRGSDSPLGKVSDC</sequence>
<dbReference type="Proteomes" id="UP000708208">
    <property type="component" value="Unassembled WGS sequence"/>
</dbReference>
<protein>
    <submittedName>
        <fullName evidence="2">Uncharacterized protein</fullName>
    </submittedName>
</protein>